<keyword evidence="2 5" id="KW-0812">Transmembrane</keyword>
<name>A0A5B9QFJ3_9BACT</name>
<dbReference type="KEGG" id="bgok:Pr1d_50100"/>
<gene>
    <name evidence="6" type="ORF">Pr1d_50100</name>
</gene>
<dbReference type="EMBL" id="CP042913">
    <property type="protein sequence ID" value="QEG37664.1"/>
    <property type="molecule type" value="Genomic_DNA"/>
</dbReference>
<dbReference type="Pfam" id="PF02535">
    <property type="entry name" value="Zip"/>
    <property type="match status" value="1"/>
</dbReference>
<dbReference type="InterPro" id="IPR003689">
    <property type="entry name" value="ZIP"/>
</dbReference>
<feature type="transmembrane region" description="Helical" evidence="5">
    <location>
        <begin position="71"/>
        <end position="90"/>
    </location>
</feature>
<sequence length="146" mass="15575">MLTPVQWAYLFVILLCAFAGGYLPLARPDQARGPQGFPNGEAFSSGVFLALALTMLLPSSFAVFRQVLPDLEYPIASVIAILAFLVLLALEHLMGHLVGHTLSAETSVRIPAIIPLIMTSMIAAPSFFLGVAQRCSCSCLARPNGT</sequence>
<feature type="transmembrane region" description="Helical" evidence="5">
    <location>
        <begin position="7"/>
        <end position="25"/>
    </location>
</feature>
<dbReference type="Proteomes" id="UP000323917">
    <property type="component" value="Chromosome"/>
</dbReference>
<evidence type="ECO:0000256" key="2">
    <source>
        <dbReference type="ARBA" id="ARBA00022692"/>
    </source>
</evidence>
<feature type="transmembrane region" description="Helical" evidence="5">
    <location>
        <begin position="110"/>
        <end position="132"/>
    </location>
</feature>
<dbReference type="AlphaFoldDB" id="A0A5B9QFJ3"/>
<keyword evidence="4 5" id="KW-0472">Membrane</keyword>
<evidence type="ECO:0000313" key="6">
    <source>
        <dbReference type="EMBL" id="QEG37664.1"/>
    </source>
</evidence>
<dbReference type="GO" id="GO:0046873">
    <property type="term" value="F:metal ion transmembrane transporter activity"/>
    <property type="evidence" value="ECO:0007669"/>
    <property type="project" value="InterPro"/>
</dbReference>
<organism evidence="6 7">
    <name type="scientific">Bythopirellula goksoeyrii</name>
    <dbReference type="NCBI Taxonomy" id="1400387"/>
    <lineage>
        <taxon>Bacteria</taxon>
        <taxon>Pseudomonadati</taxon>
        <taxon>Planctomycetota</taxon>
        <taxon>Planctomycetia</taxon>
        <taxon>Pirellulales</taxon>
        <taxon>Lacipirellulaceae</taxon>
        <taxon>Bythopirellula</taxon>
    </lineage>
</organism>
<dbReference type="GO" id="GO:0016020">
    <property type="term" value="C:membrane"/>
    <property type="evidence" value="ECO:0007669"/>
    <property type="project" value="UniProtKB-SubCell"/>
</dbReference>
<feature type="transmembrane region" description="Helical" evidence="5">
    <location>
        <begin position="45"/>
        <end position="64"/>
    </location>
</feature>
<dbReference type="RefSeq" id="WP_148075862.1">
    <property type="nucleotide sequence ID" value="NZ_CP042913.1"/>
</dbReference>
<keyword evidence="7" id="KW-1185">Reference proteome</keyword>
<evidence type="ECO:0000313" key="7">
    <source>
        <dbReference type="Proteomes" id="UP000323917"/>
    </source>
</evidence>
<evidence type="ECO:0000256" key="3">
    <source>
        <dbReference type="ARBA" id="ARBA00022989"/>
    </source>
</evidence>
<proteinExistence type="predicted"/>
<evidence type="ECO:0000256" key="5">
    <source>
        <dbReference type="SAM" id="Phobius"/>
    </source>
</evidence>
<keyword evidence="3 5" id="KW-1133">Transmembrane helix</keyword>
<accession>A0A5B9QFJ3</accession>
<reference evidence="6 7" key="1">
    <citation type="submission" date="2019-08" db="EMBL/GenBank/DDBJ databases">
        <title>Deep-cultivation of Planctomycetes and their phenomic and genomic characterization uncovers novel biology.</title>
        <authorList>
            <person name="Wiegand S."/>
            <person name="Jogler M."/>
            <person name="Boedeker C."/>
            <person name="Pinto D."/>
            <person name="Vollmers J."/>
            <person name="Rivas-Marin E."/>
            <person name="Kohn T."/>
            <person name="Peeters S.H."/>
            <person name="Heuer A."/>
            <person name="Rast P."/>
            <person name="Oberbeckmann S."/>
            <person name="Bunk B."/>
            <person name="Jeske O."/>
            <person name="Meyerdierks A."/>
            <person name="Storesund J.E."/>
            <person name="Kallscheuer N."/>
            <person name="Luecker S."/>
            <person name="Lage O.M."/>
            <person name="Pohl T."/>
            <person name="Merkel B.J."/>
            <person name="Hornburger P."/>
            <person name="Mueller R.-W."/>
            <person name="Bruemmer F."/>
            <person name="Labrenz M."/>
            <person name="Spormann A.M."/>
            <person name="Op den Camp H."/>
            <person name="Overmann J."/>
            <person name="Amann R."/>
            <person name="Jetten M.S.M."/>
            <person name="Mascher T."/>
            <person name="Medema M.H."/>
            <person name="Devos D.P."/>
            <person name="Kaster A.-K."/>
            <person name="Ovreas L."/>
            <person name="Rohde M."/>
            <person name="Galperin M.Y."/>
            <person name="Jogler C."/>
        </authorList>
    </citation>
    <scope>NUCLEOTIDE SEQUENCE [LARGE SCALE GENOMIC DNA]</scope>
    <source>
        <strain evidence="6 7">Pr1d</strain>
    </source>
</reference>
<dbReference type="OrthoDB" id="5641792at2"/>
<evidence type="ECO:0000256" key="4">
    <source>
        <dbReference type="ARBA" id="ARBA00023136"/>
    </source>
</evidence>
<comment type="subcellular location">
    <subcellularLocation>
        <location evidence="1">Membrane</location>
        <topology evidence="1">Multi-pass membrane protein</topology>
    </subcellularLocation>
</comment>
<protein>
    <submittedName>
        <fullName evidence="6">ZIP Zinc transporter</fullName>
    </submittedName>
</protein>
<evidence type="ECO:0000256" key="1">
    <source>
        <dbReference type="ARBA" id="ARBA00004141"/>
    </source>
</evidence>